<comment type="caution">
    <text evidence="2">The sequence shown here is derived from an EMBL/GenBank/DDBJ whole genome shotgun (WGS) entry which is preliminary data.</text>
</comment>
<name>A0ABW0VZM1_9BACL</name>
<dbReference type="Pfam" id="PF08858">
    <property type="entry name" value="IDEAL"/>
    <property type="match status" value="1"/>
</dbReference>
<sequence>MAATNHTSIQVGDWISGTSQLDEKFIGYVDSLAEDNMVKVWVTQSDHDNIVGEYVQTKLPKLRKLAEDNPFNQDELVSLIDLALMTKDKDWFQDLVSQSYMSAKQLSGRWKDNGSSKKQTYNMKWSSRLNERNL</sequence>
<dbReference type="InterPro" id="IPR014957">
    <property type="entry name" value="IDEAL_dom"/>
</dbReference>
<proteinExistence type="predicted"/>
<evidence type="ECO:0000259" key="1">
    <source>
        <dbReference type="Pfam" id="PF08858"/>
    </source>
</evidence>
<dbReference type="EMBL" id="JBHSOW010000047">
    <property type="protein sequence ID" value="MFC5650294.1"/>
    <property type="molecule type" value="Genomic_DNA"/>
</dbReference>
<evidence type="ECO:0000313" key="3">
    <source>
        <dbReference type="Proteomes" id="UP001596047"/>
    </source>
</evidence>
<reference evidence="3" key="1">
    <citation type="journal article" date="2019" name="Int. J. Syst. Evol. Microbiol.">
        <title>The Global Catalogue of Microorganisms (GCM) 10K type strain sequencing project: providing services to taxonomists for standard genome sequencing and annotation.</title>
        <authorList>
            <consortium name="The Broad Institute Genomics Platform"/>
            <consortium name="The Broad Institute Genome Sequencing Center for Infectious Disease"/>
            <person name="Wu L."/>
            <person name="Ma J."/>
        </authorList>
    </citation>
    <scope>NUCLEOTIDE SEQUENCE [LARGE SCALE GENOMIC DNA]</scope>
    <source>
        <strain evidence="3">CGMCC 1.3240</strain>
    </source>
</reference>
<dbReference type="RefSeq" id="WP_379188840.1">
    <property type="nucleotide sequence ID" value="NZ_JBHSOW010000047.1"/>
</dbReference>
<organism evidence="2 3">
    <name type="scientific">Paenibacillus solisilvae</name>
    <dbReference type="NCBI Taxonomy" id="2486751"/>
    <lineage>
        <taxon>Bacteria</taxon>
        <taxon>Bacillati</taxon>
        <taxon>Bacillota</taxon>
        <taxon>Bacilli</taxon>
        <taxon>Bacillales</taxon>
        <taxon>Paenibacillaceae</taxon>
        <taxon>Paenibacillus</taxon>
    </lineage>
</organism>
<dbReference type="Proteomes" id="UP001596047">
    <property type="component" value="Unassembled WGS sequence"/>
</dbReference>
<keyword evidence="3" id="KW-1185">Reference proteome</keyword>
<feature type="domain" description="IDEAL" evidence="1">
    <location>
        <begin position="71"/>
        <end position="98"/>
    </location>
</feature>
<accession>A0ABW0VZM1</accession>
<protein>
    <submittedName>
        <fullName evidence="2">IDEAL domain-containing protein</fullName>
    </submittedName>
</protein>
<evidence type="ECO:0000313" key="2">
    <source>
        <dbReference type="EMBL" id="MFC5650294.1"/>
    </source>
</evidence>
<gene>
    <name evidence="2" type="ORF">ACFPYJ_14380</name>
</gene>